<evidence type="ECO:0000259" key="2">
    <source>
        <dbReference type="Pfam" id="PF13193"/>
    </source>
</evidence>
<dbReference type="Pfam" id="PF00501">
    <property type="entry name" value="AMP-binding"/>
    <property type="match status" value="1"/>
</dbReference>
<sequence length="581" mass="63350">MSEHHSAPHSAASGSSREFLATRPWTKSYDDGVARDLDLPETSLSHMFEKSVAQFGPKAAVSFFGADVSYDSLGRDVERVAEGLRELGVKAGDRVALVLPNSPQHIVAFYAVMRLGAIVVEHNPLYTAPELRHQFEDHGARVAIVWDKAAAAVQSLPKDIELEHIISVDITAAMPRRMRAALRLPVKKLREQRASLTAVAPGTTPWKELLDHEPIAHDHPYPGAHDLAVLQYTSGTTGLPKGAMLTHRNLESNAAMGSQWLHASSEEVFYGALPLFHAFGLTLGMTLAMSLGATLVLFPTPRPDLIVGAMKKRQATVLPAVPPVYQKVMELADRKGASLEGVKVGVSGAMALPVHLVNEWETRTHGMLVEGYGLTECSPLVSCNPLSGLRKAGTIGIAFPSTDLRTVNPETHEDVARGEEGELWVSGPQVFQGYWKRPDATAESLVDGWLRTGDIVKIDDDGFIEVVDRLKEIIITGGFNVAPSEVEAALRMNDTVEDAAVVGLRADDGTEVVVAAVIPTPGHEFDEHALREHCYSKVTRYKVPRRIVSVDDLPRTMLGKIQRRLVREDLQGREIDLGHKG</sequence>
<dbReference type="PANTHER" id="PTHR43767">
    <property type="entry name" value="LONG-CHAIN-FATTY-ACID--COA LIGASE"/>
    <property type="match status" value="1"/>
</dbReference>
<feature type="domain" description="AMP-dependent synthetase/ligase" evidence="1">
    <location>
        <begin position="48"/>
        <end position="435"/>
    </location>
</feature>
<dbReference type="Gene3D" id="3.30.300.30">
    <property type="match status" value="1"/>
</dbReference>
<keyword evidence="4" id="KW-1185">Reference proteome</keyword>
<dbReference type="Gene3D" id="3.40.50.12780">
    <property type="entry name" value="N-terminal domain of ligase-like"/>
    <property type="match status" value="1"/>
</dbReference>
<dbReference type="PROSITE" id="PS00455">
    <property type="entry name" value="AMP_BINDING"/>
    <property type="match status" value="1"/>
</dbReference>
<gene>
    <name evidence="3" type="ORF">EDL96_00785</name>
</gene>
<dbReference type="RefSeq" id="WP_123823552.1">
    <property type="nucleotide sequence ID" value="NZ_RKMF01000001.1"/>
</dbReference>
<evidence type="ECO:0000313" key="4">
    <source>
        <dbReference type="Proteomes" id="UP000270616"/>
    </source>
</evidence>
<dbReference type="CDD" id="cd05936">
    <property type="entry name" value="FC-FACS_FadD_like"/>
    <property type="match status" value="1"/>
</dbReference>
<keyword evidence="3" id="KW-0436">Ligase</keyword>
<dbReference type="PANTHER" id="PTHR43767:SF12">
    <property type="entry name" value="AMP-DEPENDENT SYNTHETASE AND LIGASE"/>
    <property type="match status" value="1"/>
</dbReference>
<dbReference type="AlphaFoldDB" id="A0A3N3ZX23"/>
<proteinExistence type="predicted"/>
<dbReference type="InterPro" id="IPR025110">
    <property type="entry name" value="AMP-bd_C"/>
</dbReference>
<evidence type="ECO:0000313" key="3">
    <source>
        <dbReference type="EMBL" id="ROZ65662.1"/>
    </source>
</evidence>
<dbReference type="NCBIfam" id="NF004114">
    <property type="entry name" value="PRK05605.1"/>
    <property type="match status" value="1"/>
</dbReference>
<dbReference type="EMBL" id="RKMF01000001">
    <property type="protein sequence ID" value="ROZ65662.1"/>
    <property type="molecule type" value="Genomic_DNA"/>
</dbReference>
<comment type="caution">
    <text evidence="3">The sequence shown here is derived from an EMBL/GenBank/DDBJ whole genome shotgun (WGS) entry which is preliminary data.</text>
</comment>
<reference evidence="3 4" key="1">
    <citation type="submission" date="2018-10" db="EMBL/GenBank/DDBJ databases">
        <title>Kocuria sp. M5W7-7, whole genome shotgun sequence.</title>
        <authorList>
            <person name="Tuo L."/>
        </authorList>
    </citation>
    <scope>NUCLEOTIDE SEQUENCE [LARGE SCALE GENOMIC DNA]</scope>
    <source>
        <strain evidence="3 4">M5W7-7</strain>
    </source>
</reference>
<feature type="domain" description="AMP-binding enzyme C-terminal" evidence="2">
    <location>
        <begin position="485"/>
        <end position="560"/>
    </location>
</feature>
<name>A0A3N3ZX23_9MICC</name>
<dbReference type="EC" id="6.2.1.3" evidence="3"/>
<dbReference type="OrthoDB" id="9803968at2"/>
<dbReference type="InterPro" id="IPR050237">
    <property type="entry name" value="ATP-dep_AMP-bd_enzyme"/>
</dbReference>
<dbReference type="SUPFAM" id="SSF56801">
    <property type="entry name" value="Acetyl-CoA synthetase-like"/>
    <property type="match status" value="1"/>
</dbReference>
<dbReference type="Proteomes" id="UP000270616">
    <property type="component" value="Unassembled WGS sequence"/>
</dbReference>
<dbReference type="InterPro" id="IPR000873">
    <property type="entry name" value="AMP-dep_synth/lig_dom"/>
</dbReference>
<dbReference type="GO" id="GO:0004467">
    <property type="term" value="F:long-chain fatty acid-CoA ligase activity"/>
    <property type="evidence" value="ECO:0007669"/>
    <property type="project" value="UniProtKB-EC"/>
</dbReference>
<organism evidence="3 4">
    <name type="scientific">Kocuria soli</name>
    <dbReference type="NCBI Taxonomy" id="2485125"/>
    <lineage>
        <taxon>Bacteria</taxon>
        <taxon>Bacillati</taxon>
        <taxon>Actinomycetota</taxon>
        <taxon>Actinomycetes</taxon>
        <taxon>Micrococcales</taxon>
        <taxon>Micrococcaceae</taxon>
        <taxon>Kocuria</taxon>
    </lineage>
</organism>
<dbReference type="InterPro" id="IPR020845">
    <property type="entry name" value="AMP-binding_CS"/>
</dbReference>
<dbReference type="InterPro" id="IPR045851">
    <property type="entry name" value="AMP-bd_C_sf"/>
</dbReference>
<evidence type="ECO:0000259" key="1">
    <source>
        <dbReference type="Pfam" id="PF00501"/>
    </source>
</evidence>
<dbReference type="Pfam" id="PF13193">
    <property type="entry name" value="AMP-binding_C"/>
    <property type="match status" value="1"/>
</dbReference>
<dbReference type="InterPro" id="IPR042099">
    <property type="entry name" value="ANL_N_sf"/>
</dbReference>
<protein>
    <submittedName>
        <fullName evidence="3">Long-chain fatty acid--CoA ligase</fullName>
        <ecNumber evidence="3">6.2.1.3</ecNumber>
    </submittedName>
</protein>
<accession>A0A3N3ZX23</accession>